<dbReference type="SUPFAM" id="SSF53623">
    <property type="entry name" value="MurD-like peptide ligases, catalytic domain"/>
    <property type="match status" value="1"/>
</dbReference>
<keyword evidence="7" id="KW-0067">ATP-binding</keyword>
<dbReference type="InterPro" id="IPR013221">
    <property type="entry name" value="Mur_ligase_cen"/>
</dbReference>
<dbReference type="InterPro" id="IPR001645">
    <property type="entry name" value="Folylpolyglutamate_synth"/>
</dbReference>
<dbReference type="PANTHER" id="PTHR11136:SF0">
    <property type="entry name" value="DIHYDROFOLATE SYNTHETASE-RELATED"/>
    <property type="match status" value="1"/>
</dbReference>
<dbReference type="InterPro" id="IPR036615">
    <property type="entry name" value="Mur_ligase_C_dom_sf"/>
</dbReference>
<dbReference type="InterPro" id="IPR004101">
    <property type="entry name" value="Mur_ligase_C"/>
</dbReference>
<keyword evidence="6" id="KW-0547">Nucleotide-binding</keyword>
<evidence type="ECO:0000256" key="9">
    <source>
        <dbReference type="ARBA" id="ARBA00022909"/>
    </source>
</evidence>
<dbReference type="FunFam" id="3.40.1190.10:FF:000004">
    <property type="entry name" value="Dihydrofolate synthase/folylpolyglutamate synthase"/>
    <property type="match status" value="1"/>
</dbReference>
<comment type="subunit">
    <text evidence="3">Monomer.</text>
</comment>
<keyword evidence="9" id="KW-0289">Folate biosynthesis</keyword>
<protein>
    <submittedName>
        <fullName evidence="12">Unannotated protein</fullName>
    </submittedName>
</protein>
<gene>
    <name evidence="12" type="ORF">UFOPK1446_00340</name>
</gene>
<name>A0A6J6BM86_9ZZZZ</name>
<evidence type="ECO:0000256" key="6">
    <source>
        <dbReference type="ARBA" id="ARBA00022741"/>
    </source>
</evidence>
<evidence type="ECO:0000256" key="7">
    <source>
        <dbReference type="ARBA" id="ARBA00022840"/>
    </source>
</evidence>
<dbReference type="Gene3D" id="3.40.1190.10">
    <property type="entry name" value="Mur-like, catalytic domain"/>
    <property type="match status" value="1"/>
</dbReference>
<dbReference type="GO" id="GO:0046656">
    <property type="term" value="P:folic acid biosynthetic process"/>
    <property type="evidence" value="ECO:0007669"/>
    <property type="project" value="UniProtKB-KW"/>
</dbReference>
<reference evidence="12" key="1">
    <citation type="submission" date="2020-05" db="EMBL/GenBank/DDBJ databases">
        <authorList>
            <person name="Chiriac C."/>
            <person name="Salcher M."/>
            <person name="Ghai R."/>
            <person name="Kavagutti S V."/>
        </authorList>
    </citation>
    <scope>NUCLEOTIDE SEQUENCE</scope>
</reference>
<dbReference type="InterPro" id="IPR018109">
    <property type="entry name" value="Folylpolyglutamate_synth_CS"/>
</dbReference>
<evidence type="ECO:0000256" key="4">
    <source>
        <dbReference type="ARBA" id="ARBA00022598"/>
    </source>
</evidence>
<proteinExistence type="inferred from homology"/>
<dbReference type="InterPro" id="IPR036565">
    <property type="entry name" value="Mur-like_cat_sf"/>
</dbReference>
<evidence type="ECO:0000259" key="10">
    <source>
        <dbReference type="Pfam" id="PF02875"/>
    </source>
</evidence>
<dbReference type="PROSITE" id="PS01012">
    <property type="entry name" value="FOLYLPOLYGLU_SYNT_2"/>
    <property type="match status" value="1"/>
</dbReference>
<keyword evidence="5" id="KW-0479">Metal-binding</keyword>
<dbReference type="EMBL" id="CAEZSO010000048">
    <property type="protein sequence ID" value="CAB4539717.1"/>
    <property type="molecule type" value="Genomic_DNA"/>
</dbReference>
<dbReference type="GO" id="GO:0046872">
    <property type="term" value="F:metal ion binding"/>
    <property type="evidence" value="ECO:0007669"/>
    <property type="project" value="UniProtKB-KW"/>
</dbReference>
<dbReference type="GO" id="GO:0005524">
    <property type="term" value="F:ATP binding"/>
    <property type="evidence" value="ECO:0007669"/>
    <property type="project" value="UniProtKB-KW"/>
</dbReference>
<evidence type="ECO:0000256" key="8">
    <source>
        <dbReference type="ARBA" id="ARBA00022842"/>
    </source>
</evidence>
<dbReference type="Gene3D" id="3.90.190.20">
    <property type="entry name" value="Mur ligase, C-terminal domain"/>
    <property type="match status" value="1"/>
</dbReference>
<comment type="cofactor">
    <cofactor evidence="1">
        <name>Mg(2+)</name>
        <dbReference type="ChEBI" id="CHEBI:18420"/>
    </cofactor>
</comment>
<accession>A0A6J6BM86</accession>
<evidence type="ECO:0000259" key="11">
    <source>
        <dbReference type="Pfam" id="PF08245"/>
    </source>
</evidence>
<dbReference type="GO" id="GO:0008841">
    <property type="term" value="F:dihydrofolate synthase activity"/>
    <property type="evidence" value="ECO:0007669"/>
    <property type="project" value="TreeGrafter"/>
</dbReference>
<feature type="domain" description="Mur ligase central" evidence="11">
    <location>
        <begin position="56"/>
        <end position="286"/>
    </location>
</feature>
<dbReference type="Pfam" id="PF02875">
    <property type="entry name" value="Mur_ligase_C"/>
    <property type="match status" value="1"/>
</dbReference>
<keyword evidence="4" id="KW-0436">Ligase</keyword>
<dbReference type="AlphaFoldDB" id="A0A6J6BM86"/>
<dbReference type="NCBIfam" id="TIGR01499">
    <property type="entry name" value="folC"/>
    <property type="match status" value="1"/>
</dbReference>
<evidence type="ECO:0000256" key="5">
    <source>
        <dbReference type="ARBA" id="ARBA00022723"/>
    </source>
</evidence>
<organism evidence="12">
    <name type="scientific">freshwater metagenome</name>
    <dbReference type="NCBI Taxonomy" id="449393"/>
    <lineage>
        <taxon>unclassified sequences</taxon>
        <taxon>metagenomes</taxon>
        <taxon>ecological metagenomes</taxon>
    </lineage>
</organism>
<dbReference type="GO" id="GO:0004326">
    <property type="term" value="F:tetrahydrofolylpolyglutamate synthase activity"/>
    <property type="evidence" value="ECO:0007669"/>
    <property type="project" value="InterPro"/>
</dbReference>
<keyword evidence="8" id="KW-0460">Magnesium</keyword>
<dbReference type="Pfam" id="PF08245">
    <property type="entry name" value="Mur_ligase_M"/>
    <property type="match status" value="1"/>
</dbReference>
<feature type="domain" description="Mur ligase C-terminal" evidence="10">
    <location>
        <begin position="314"/>
        <end position="442"/>
    </location>
</feature>
<comment type="similarity">
    <text evidence="2">Belongs to the folylpolyglutamate synthase family.</text>
</comment>
<dbReference type="GO" id="GO:0005737">
    <property type="term" value="C:cytoplasm"/>
    <property type="evidence" value="ECO:0007669"/>
    <property type="project" value="TreeGrafter"/>
</dbReference>
<evidence type="ECO:0000256" key="3">
    <source>
        <dbReference type="ARBA" id="ARBA00011245"/>
    </source>
</evidence>
<dbReference type="PANTHER" id="PTHR11136">
    <property type="entry name" value="FOLYLPOLYGLUTAMATE SYNTHASE-RELATED"/>
    <property type="match status" value="1"/>
</dbReference>
<evidence type="ECO:0000256" key="2">
    <source>
        <dbReference type="ARBA" id="ARBA00008276"/>
    </source>
</evidence>
<dbReference type="SUPFAM" id="SSF53244">
    <property type="entry name" value="MurD-like peptide ligases, peptide-binding domain"/>
    <property type="match status" value="1"/>
</dbReference>
<evidence type="ECO:0000256" key="1">
    <source>
        <dbReference type="ARBA" id="ARBA00001946"/>
    </source>
</evidence>
<dbReference type="PIRSF" id="PIRSF001563">
    <property type="entry name" value="Folylpolyglu_synth"/>
    <property type="match status" value="1"/>
</dbReference>
<sequence>MSIDETGPSAVERFVQIQESLTLRWPEDRIEPTLERVARAVELLADPQQAYPTIHVAGTNAKTSTVRLIDQLALTAGLRTGRFTSPHLETVRERICFAGEIISPERFVENFDDIEPYLEMVDAESIGRGGPAMSTFEVLTVLALATFAEAPVDAAVIEVGMGGTWDATNVVESAVCVITPIGLDHSEYLGSTLEEIAGEKAGIIKADGLVVVAEQDPVVAEVIAARAAEVGARLILEGRDFELVDRQLAVGGQLLTIRGLGGIYDELWLPLHGEHQAHNAAVALAAFESFLGGGQQRLDVALVREAFAQATAPGRLEIVRRSPTVLLDAAHNPHGARATAEALRESFDFGSVIAVVGAMVDKDVSGVLAEFADQVDVIVATTANDPRAMPAAEVGELASQIVGSDRVVVVPVLADALEVAVTLADDATNEGTTAAAVLVVGSVALVGQARTLLQPSSGDLT</sequence>
<evidence type="ECO:0000313" key="12">
    <source>
        <dbReference type="EMBL" id="CAB4539717.1"/>
    </source>
</evidence>